<dbReference type="AlphaFoldDB" id="A0A8J5K0M7"/>
<dbReference type="Pfam" id="PF05742">
    <property type="entry name" value="TANGO2"/>
    <property type="match status" value="1"/>
</dbReference>
<comment type="caution">
    <text evidence="1">The sequence shown here is derived from an EMBL/GenBank/DDBJ whole genome shotgun (WGS) entry which is preliminary data.</text>
</comment>
<dbReference type="EMBL" id="JAHLQT010021080">
    <property type="protein sequence ID" value="KAG7167942.1"/>
    <property type="molecule type" value="Genomic_DNA"/>
</dbReference>
<evidence type="ECO:0000313" key="1">
    <source>
        <dbReference type="EMBL" id="KAG7167942.1"/>
    </source>
</evidence>
<dbReference type="PANTHER" id="PTHR17985">
    <property type="entry name" value="SER/THR-RICH PROTEIN T10 IN DGCR REGION"/>
    <property type="match status" value="1"/>
</dbReference>
<gene>
    <name evidence="1" type="primary">Tango2-L</name>
    <name evidence="1" type="ORF">Hamer_G018367</name>
</gene>
<accession>A0A8J5K0M7</accession>
<reference evidence="1" key="1">
    <citation type="journal article" date="2021" name="Sci. Adv.">
        <title>The American lobster genome reveals insights on longevity, neural, and immune adaptations.</title>
        <authorList>
            <person name="Polinski J.M."/>
            <person name="Zimin A.V."/>
            <person name="Clark K.F."/>
            <person name="Kohn A.B."/>
            <person name="Sadowski N."/>
            <person name="Timp W."/>
            <person name="Ptitsyn A."/>
            <person name="Khanna P."/>
            <person name="Romanova D.Y."/>
            <person name="Williams P."/>
            <person name="Greenwood S.J."/>
            <person name="Moroz L.L."/>
            <person name="Walt D.R."/>
            <person name="Bodnar A.G."/>
        </authorList>
    </citation>
    <scope>NUCLEOTIDE SEQUENCE</scope>
    <source>
        <strain evidence="1">GMGI-L3</strain>
    </source>
</reference>
<dbReference type="InterPro" id="IPR008551">
    <property type="entry name" value="TANGO2"/>
</dbReference>
<dbReference type="GO" id="GO:0005794">
    <property type="term" value="C:Golgi apparatus"/>
    <property type="evidence" value="ECO:0007669"/>
    <property type="project" value="TreeGrafter"/>
</dbReference>
<dbReference type="GO" id="GO:0007030">
    <property type="term" value="P:Golgi organization"/>
    <property type="evidence" value="ECO:0007669"/>
    <property type="project" value="TreeGrafter"/>
</dbReference>
<proteinExistence type="predicted"/>
<evidence type="ECO:0000313" key="2">
    <source>
        <dbReference type="Proteomes" id="UP000747542"/>
    </source>
</evidence>
<dbReference type="OrthoDB" id="191601at2759"/>
<name>A0A8J5K0M7_HOMAM</name>
<organism evidence="1 2">
    <name type="scientific">Homarus americanus</name>
    <name type="common">American lobster</name>
    <dbReference type="NCBI Taxonomy" id="6706"/>
    <lineage>
        <taxon>Eukaryota</taxon>
        <taxon>Metazoa</taxon>
        <taxon>Ecdysozoa</taxon>
        <taxon>Arthropoda</taxon>
        <taxon>Crustacea</taxon>
        <taxon>Multicrustacea</taxon>
        <taxon>Malacostraca</taxon>
        <taxon>Eumalacostraca</taxon>
        <taxon>Eucarida</taxon>
        <taxon>Decapoda</taxon>
        <taxon>Pleocyemata</taxon>
        <taxon>Astacidea</taxon>
        <taxon>Nephropoidea</taxon>
        <taxon>Nephropidae</taxon>
        <taxon>Homarus</taxon>
    </lineage>
</organism>
<protein>
    <submittedName>
        <fullName evidence="1">Transport and Golgi organization 2-like</fullName>
    </submittedName>
</protein>
<dbReference type="Proteomes" id="UP000747542">
    <property type="component" value="Unassembled WGS sequence"/>
</dbReference>
<keyword evidence="2" id="KW-1185">Reference proteome</keyword>
<sequence length="283" mass="32340">MCLLFLYINPDPKKGEYKLVLVNNRDESYQRPTKKAHLWDSNLYGGMDIQSGKEGGTWLALSQTGKIGCLLNILTPKEQFQPEATSRGQLIVDYLLNDLAGMEYLEKLKMSGTIFNPFNLLTMDWGEDGYRVSYYNSEDKVPADIEPGIHGFGNSPNDKPFKKVNRGEKRLKEIIEACGRVGDEARLLKELFTMMEDSTKNLPDHQLMEQGRGYSDELINSLSSIWVTAATWLYGTRTTTVILVDNTDRVVFKERTMREPINLDDIEWDVSEYSFRVKNIGNI</sequence>
<dbReference type="GO" id="GO:0009306">
    <property type="term" value="P:protein secretion"/>
    <property type="evidence" value="ECO:0007669"/>
    <property type="project" value="TreeGrafter"/>
</dbReference>
<dbReference type="PANTHER" id="PTHR17985:SF8">
    <property type="entry name" value="TRANSPORT AND GOLGI ORGANIZATION PROTEIN 2 HOMOLOG"/>
    <property type="match status" value="1"/>
</dbReference>